<dbReference type="SMART" id="SM00642">
    <property type="entry name" value="Aamy"/>
    <property type="match status" value="1"/>
</dbReference>
<evidence type="ECO:0000313" key="11">
    <source>
        <dbReference type="EMBL" id="RUT31718.1"/>
    </source>
</evidence>
<dbReference type="InterPro" id="IPR014756">
    <property type="entry name" value="Ig_E-set"/>
</dbReference>
<gene>
    <name evidence="11" type="primary">pulA</name>
    <name evidence="11" type="ORF">EJP77_10030</name>
</gene>
<dbReference type="CDD" id="cd10315">
    <property type="entry name" value="CBM41_pullulanase"/>
    <property type="match status" value="1"/>
</dbReference>
<dbReference type="InterPro" id="IPR013783">
    <property type="entry name" value="Ig-like_fold"/>
</dbReference>
<evidence type="ECO:0000256" key="4">
    <source>
        <dbReference type="ARBA" id="ARBA00022837"/>
    </source>
</evidence>
<dbReference type="InterPro" id="IPR011840">
    <property type="entry name" value="PulA_typeI"/>
</dbReference>
<dbReference type="InterPro" id="IPR005323">
    <property type="entry name" value="CBM41_pullulanase"/>
</dbReference>
<dbReference type="Pfam" id="PF00128">
    <property type="entry name" value="Alpha-amylase"/>
    <property type="match status" value="1"/>
</dbReference>
<evidence type="ECO:0000259" key="10">
    <source>
        <dbReference type="SMART" id="SM00642"/>
    </source>
</evidence>
<dbReference type="Pfam" id="PF03714">
    <property type="entry name" value="PUD"/>
    <property type="match status" value="1"/>
</dbReference>
<keyword evidence="12" id="KW-1185">Reference proteome</keyword>
<dbReference type="CDD" id="cd02860">
    <property type="entry name" value="E_set_Pullulanase"/>
    <property type="match status" value="1"/>
</dbReference>
<evidence type="ECO:0000256" key="6">
    <source>
        <dbReference type="ARBA" id="ARBA00023965"/>
    </source>
</evidence>
<evidence type="ECO:0000256" key="2">
    <source>
        <dbReference type="ARBA" id="ARBA00022729"/>
    </source>
</evidence>
<dbReference type="EC" id="3.2.1.41" evidence="7"/>
<dbReference type="Gene3D" id="2.60.40.10">
    <property type="entry name" value="Immunoglobulins"/>
    <property type="match status" value="1"/>
</dbReference>
<dbReference type="CDD" id="cd11341">
    <property type="entry name" value="AmyAc_Pullulanase_LD-like"/>
    <property type="match status" value="1"/>
</dbReference>
<organism evidence="11 12">
    <name type="scientific">Paenibacillus zeisoli</name>
    <dbReference type="NCBI Taxonomy" id="2496267"/>
    <lineage>
        <taxon>Bacteria</taxon>
        <taxon>Bacillati</taxon>
        <taxon>Bacillota</taxon>
        <taxon>Bacilli</taxon>
        <taxon>Bacillales</taxon>
        <taxon>Paenibacillaceae</taxon>
        <taxon>Paenibacillus</taxon>
    </lineage>
</organism>
<dbReference type="GO" id="GO:0030246">
    <property type="term" value="F:carbohydrate binding"/>
    <property type="evidence" value="ECO:0007669"/>
    <property type="project" value="InterPro"/>
</dbReference>
<reference evidence="11 12" key="1">
    <citation type="submission" date="2018-12" db="EMBL/GenBank/DDBJ databases">
        <authorList>
            <person name="Sun L."/>
            <person name="Chen Z."/>
        </authorList>
    </citation>
    <scope>NUCLEOTIDE SEQUENCE [LARGE SCALE GENOMIC DNA]</scope>
    <source>
        <strain evidence="11 12">3-5-3</strain>
    </source>
</reference>
<dbReference type="AlphaFoldDB" id="A0A433XCX7"/>
<dbReference type="InterPro" id="IPR017853">
    <property type="entry name" value="GH"/>
</dbReference>
<dbReference type="InterPro" id="IPR013780">
    <property type="entry name" value="Glyco_hydro_b"/>
</dbReference>
<keyword evidence="2" id="KW-0732">Signal</keyword>
<proteinExistence type="inferred from homology"/>
<dbReference type="Gene3D" id="3.20.20.80">
    <property type="entry name" value="Glycosidases"/>
    <property type="match status" value="1"/>
</dbReference>
<dbReference type="GO" id="GO:0005975">
    <property type="term" value="P:carbohydrate metabolic process"/>
    <property type="evidence" value="ECO:0007669"/>
    <property type="project" value="InterPro"/>
</dbReference>
<dbReference type="OrthoDB" id="9761875at2"/>
<dbReference type="Proteomes" id="UP000272464">
    <property type="component" value="Unassembled WGS sequence"/>
</dbReference>
<dbReference type="InterPro" id="IPR049117">
    <property type="entry name" value="pulA_all-beta"/>
</dbReference>
<dbReference type="SUPFAM" id="SSF51445">
    <property type="entry name" value="(Trans)glycosidases"/>
    <property type="match status" value="1"/>
</dbReference>
<dbReference type="Gene3D" id="2.60.40.1110">
    <property type="match status" value="1"/>
</dbReference>
<dbReference type="Pfam" id="PF21653">
    <property type="entry name" value="pulA_all-beta"/>
    <property type="match status" value="1"/>
</dbReference>
<dbReference type="Pfam" id="PF02922">
    <property type="entry name" value="CBM_48"/>
    <property type="match status" value="1"/>
</dbReference>
<dbReference type="InterPro" id="IPR006047">
    <property type="entry name" value="GH13_cat_dom"/>
</dbReference>
<evidence type="ECO:0000256" key="5">
    <source>
        <dbReference type="ARBA" id="ARBA00023295"/>
    </source>
</evidence>
<sequence length="930" mass="104634">MRRASIREHEHFFRRGYPHITYSFFSESAYRRPLAELTGCDCNVDWLEGADQPGTGMRYKYNIHYFRYDQQLEGWNLWIWYDHQEGRSYPFRAVDGKGFAVAVIELPEPRIELITRWSMNGNDWADQEAARRVVIPEGGQEVSIWLVQDDRQVYYDPAEADVSPKFRSALADAADSLIAVASEYITDEDVKTVQLLDGATKENVPVTAVRTGDCSLTIKILNREQFDVTRTYLLKSSYFSPAKVTMRHILEQPEFYYEGRDLGVTYTSYESEFKLWAPTAAKVSLLLYDDAGIYNTDGIVPDHNDMRSTVLMRRSSCGVWSALVRGNLAGQCYMYKVDFADGSSHTAVDPYAKAVTANGQRSVVIDLAASNPAGWLPGEKSLMMQPTDAVIYELHVRDFSVDDHAGLENKGKFKAFTELGATTSDGLMSGIEHLKELGITHVQLLPCSDYATVNELSDEAGNGMNPEYNWGYDPQNYNVPEGSYSSNPCDPVSRIREFKELVQALHDQGMRVVLDVVYNHTFSTDDGPFDKIVPGYYYRTVDTGRYTNATGVGNELASERPMVRKYILDSVRYWAEEFQVDGFRLDLMGLIDIDTMAEVTRMLHEINPGILIYGEPWDMGGTTLPHEKKTLKGSQRHRGFGVFNDNFRIAIKGDSDGGHRGFATGEPGTEGDIAAGVKGSIDTFTHSPAESINYVTAHDNYILWDKVIAARGLLHEMGMLEMRDGTLRSGGSIEEAVNQAEPYKGVGEGADVLHDESVRRTLLANAIVLTSQGIPMIHAGDEMLRTKFGDHNSYKSPDVINRIRWRNKHRFRYVFDYYKGLIRLRQDHPAFRLSTREAVNEHLQILRAEGNVVSFQIDNHACKDAWNCIVVIYNANSEACEVSLPPNNGQWRVVVNDTAAGTAVLEVVDGREGRVRVPGISVMVMYDREN</sequence>
<dbReference type="GO" id="GO:0051060">
    <property type="term" value="F:pullulanase activity"/>
    <property type="evidence" value="ECO:0007669"/>
    <property type="project" value="UniProtKB-EC"/>
</dbReference>
<protein>
    <recommendedName>
        <fullName evidence="7">pullulanase</fullName>
        <ecNumber evidence="7">3.2.1.41</ecNumber>
    </recommendedName>
    <alternativeName>
        <fullName evidence="8">Alpha-dextrin endo-1,6-alpha-glucosidase</fullName>
    </alternativeName>
    <alternativeName>
        <fullName evidence="9">Pullulan 6-glucanohydrolase</fullName>
    </alternativeName>
</protein>
<evidence type="ECO:0000313" key="12">
    <source>
        <dbReference type="Proteomes" id="UP000272464"/>
    </source>
</evidence>
<evidence type="ECO:0000256" key="3">
    <source>
        <dbReference type="ARBA" id="ARBA00022801"/>
    </source>
</evidence>
<dbReference type="EMBL" id="RZNX01000003">
    <property type="protein sequence ID" value="RUT31718.1"/>
    <property type="molecule type" value="Genomic_DNA"/>
</dbReference>
<dbReference type="SUPFAM" id="SSF81296">
    <property type="entry name" value="E set domains"/>
    <property type="match status" value="1"/>
</dbReference>
<accession>A0A433XCX7</accession>
<keyword evidence="4" id="KW-0106">Calcium</keyword>
<evidence type="ECO:0000256" key="8">
    <source>
        <dbReference type="ARBA" id="ARBA00029618"/>
    </source>
</evidence>
<dbReference type="Gene3D" id="2.60.40.1180">
    <property type="entry name" value="Golgi alpha-mannosidase II"/>
    <property type="match status" value="1"/>
</dbReference>
<comment type="similarity">
    <text evidence="1">Belongs to the glycosyl hydrolase 13 family.</text>
</comment>
<dbReference type="InterPro" id="IPR004193">
    <property type="entry name" value="Glyco_hydro_13_N"/>
</dbReference>
<dbReference type="InterPro" id="IPR013784">
    <property type="entry name" value="Carb-bd-like_fold"/>
</dbReference>
<dbReference type="SUPFAM" id="SSF49452">
    <property type="entry name" value="Starch-binding domain-like"/>
    <property type="match status" value="1"/>
</dbReference>
<comment type="caution">
    <text evidence="11">The sequence shown here is derived from an EMBL/GenBank/DDBJ whole genome shotgun (WGS) entry which is preliminary data.</text>
</comment>
<evidence type="ECO:0000256" key="9">
    <source>
        <dbReference type="ARBA" id="ARBA00031076"/>
    </source>
</evidence>
<keyword evidence="3 11" id="KW-0378">Hydrolase</keyword>
<dbReference type="PANTHER" id="PTHR43002">
    <property type="entry name" value="GLYCOGEN DEBRANCHING ENZYME"/>
    <property type="match status" value="1"/>
</dbReference>
<keyword evidence="5 11" id="KW-0326">Glycosidase</keyword>
<evidence type="ECO:0000256" key="1">
    <source>
        <dbReference type="ARBA" id="ARBA00008061"/>
    </source>
</evidence>
<evidence type="ECO:0000256" key="7">
    <source>
        <dbReference type="ARBA" id="ARBA00024062"/>
    </source>
</evidence>
<name>A0A433XCX7_9BACL</name>
<dbReference type="NCBIfam" id="TIGR02104">
    <property type="entry name" value="pulA_typeI"/>
    <property type="match status" value="1"/>
</dbReference>
<comment type="catalytic activity">
    <reaction evidence="6">
        <text>Hydrolysis of (1-&gt;6)-alpha-D-glucosidic linkages in pullulan, amylopectin and glycogen, and in the alpha- and beta-limit dextrins of amylopectin and glycogen.</text>
        <dbReference type="EC" id="3.2.1.41"/>
    </reaction>
</comment>
<feature type="domain" description="Glycosyl hydrolase family 13 catalytic" evidence="10">
    <location>
        <begin position="393"/>
        <end position="825"/>
    </location>
</feature>